<name>A0A7T3REN6_9SPIR</name>
<dbReference type="Proteomes" id="UP000595224">
    <property type="component" value="Chromosome"/>
</dbReference>
<accession>A0A7T3REN6</accession>
<organism evidence="1 2">
    <name type="scientific">Treponema peruense</name>
    <dbReference type="NCBI Taxonomy" id="2787628"/>
    <lineage>
        <taxon>Bacteria</taxon>
        <taxon>Pseudomonadati</taxon>
        <taxon>Spirochaetota</taxon>
        <taxon>Spirochaetia</taxon>
        <taxon>Spirochaetales</taxon>
        <taxon>Treponemataceae</taxon>
        <taxon>Treponema</taxon>
    </lineage>
</organism>
<dbReference type="AlphaFoldDB" id="A0A7T3REN6"/>
<dbReference type="KEGG" id="tper:IWA51_03400"/>
<reference evidence="1 2" key="1">
    <citation type="submission" date="2020-11" db="EMBL/GenBank/DDBJ databases">
        <title>Treponema Peruensis nv. sp., first commensal Treponema isolated from human feces.</title>
        <authorList>
            <person name="Belkhou C."/>
            <person name="Raes J."/>
        </authorList>
    </citation>
    <scope>NUCLEOTIDE SEQUENCE [LARGE SCALE GENOMIC DNA]</scope>
    <source>
        <strain evidence="1 2">RCC2812</strain>
    </source>
</reference>
<evidence type="ECO:0000313" key="2">
    <source>
        <dbReference type="Proteomes" id="UP000595224"/>
    </source>
</evidence>
<dbReference type="RefSeq" id="WP_198443212.1">
    <property type="nucleotide sequence ID" value="NZ_CBCSHE010000011.1"/>
</dbReference>
<protein>
    <submittedName>
        <fullName evidence="1">Uncharacterized protein</fullName>
    </submittedName>
</protein>
<sequence>MKAIAREFYDIAFLISSGWQFEEPWDELKEYSSMFMTVSCLIKYPSEKFTYSDKERWQLAGLYKKEIAVLFYHLADQFKKC</sequence>
<keyword evidence="2" id="KW-1185">Reference proteome</keyword>
<evidence type="ECO:0000313" key="1">
    <source>
        <dbReference type="EMBL" id="QQA01670.1"/>
    </source>
</evidence>
<dbReference type="EMBL" id="CP064936">
    <property type="protein sequence ID" value="QQA01670.1"/>
    <property type="molecule type" value="Genomic_DNA"/>
</dbReference>
<proteinExistence type="predicted"/>
<gene>
    <name evidence="1" type="ORF">IWA51_03400</name>
</gene>